<accession>A0A835HW69</accession>
<feature type="compositionally biased region" description="Low complexity" evidence="1">
    <location>
        <begin position="30"/>
        <end position="48"/>
    </location>
</feature>
<dbReference type="Proteomes" id="UP000631114">
    <property type="component" value="Unassembled WGS sequence"/>
</dbReference>
<dbReference type="EMBL" id="JADFTS010000005">
    <property type="protein sequence ID" value="KAF9606329.1"/>
    <property type="molecule type" value="Genomic_DNA"/>
</dbReference>
<proteinExistence type="predicted"/>
<gene>
    <name evidence="2" type="ORF">IFM89_024997</name>
</gene>
<protein>
    <submittedName>
        <fullName evidence="2">Uncharacterized protein</fullName>
    </submittedName>
</protein>
<reference evidence="2 3" key="1">
    <citation type="submission" date="2020-10" db="EMBL/GenBank/DDBJ databases">
        <title>The Coptis chinensis genome and diversification of protoberbering-type alkaloids.</title>
        <authorList>
            <person name="Wang B."/>
            <person name="Shu S."/>
            <person name="Song C."/>
            <person name="Liu Y."/>
        </authorList>
    </citation>
    <scope>NUCLEOTIDE SEQUENCE [LARGE SCALE GENOMIC DNA]</scope>
    <source>
        <strain evidence="2">HL-2020</strain>
        <tissue evidence="2">Leaf</tissue>
    </source>
</reference>
<dbReference type="PANTHER" id="PTHR33401">
    <property type="entry name" value="LIGHT-HARVESTING COMPLEX-LIKE PROTEIN OHP2, CHLOROPLASTIC"/>
    <property type="match status" value="1"/>
</dbReference>
<sequence>MRFVPLAASPQNKCTSLVCSCYAPTRNSRNNNYTNNNGVNNNRSNFTTDSSARHSERLREKVKFSHGLDDKHESLSCHKSPGTCTTNLPLKSNLKKATTVDQVEMRTGSRKVNWPDAHGKDIAHVQQIESSTNGLEDGKLEGLTNSCTCAIQ</sequence>
<comment type="caution">
    <text evidence="2">The sequence shown here is derived from an EMBL/GenBank/DDBJ whole genome shotgun (WGS) entry which is preliminary data.</text>
</comment>
<name>A0A835HW69_9MAGN</name>
<evidence type="ECO:0000313" key="2">
    <source>
        <dbReference type="EMBL" id="KAF9606329.1"/>
    </source>
</evidence>
<evidence type="ECO:0000313" key="3">
    <source>
        <dbReference type="Proteomes" id="UP000631114"/>
    </source>
</evidence>
<organism evidence="2 3">
    <name type="scientific">Coptis chinensis</name>
    <dbReference type="NCBI Taxonomy" id="261450"/>
    <lineage>
        <taxon>Eukaryota</taxon>
        <taxon>Viridiplantae</taxon>
        <taxon>Streptophyta</taxon>
        <taxon>Embryophyta</taxon>
        <taxon>Tracheophyta</taxon>
        <taxon>Spermatophyta</taxon>
        <taxon>Magnoliopsida</taxon>
        <taxon>Ranunculales</taxon>
        <taxon>Ranunculaceae</taxon>
        <taxon>Coptidoideae</taxon>
        <taxon>Coptis</taxon>
    </lineage>
</organism>
<feature type="region of interest" description="Disordered" evidence="1">
    <location>
        <begin position="30"/>
        <end position="55"/>
    </location>
</feature>
<evidence type="ECO:0000256" key="1">
    <source>
        <dbReference type="SAM" id="MobiDB-lite"/>
    </source>
</evidence>
<dbReference type="OrthoDB" id="1921202at2759"/>
<keyword evidence="3" id="KW-1185">Reference proteome</keyword>
<dbReference type="PANTHER" id="PTHR33401:SF13">
    <property type="entry name" value="EXPRESSED PROTEIN"/>
    <property type="match status" value="1"/>
</dbReference>
<dbReference type="AlphaFoldDB" id="A0A835HW69"/>